<dbReference type="AlphaFoldDB" id="A0AA39JRY3"/>
<comment type="caution">
    <text evidence="1">The sequence shown here is derived from an EMBL/GenBank/DDBJ whole genome shotgun (WGS) entry which is preliminary data.</text>
</comment>
<reference evidence="1" key="1">
    <citation type="submission" date="2023-06" db="EMBL/GenBank/DDBJ databases">
        <authorList>
            <consortium name="Lawrence Berkeley National Laboratory"/>
            <person name="Ahrendt S."/>
            <person name="Sahu N."/>
            <person name="Indic B."/>
            <person name="Wong-Bajracharya J."/>
            <person name="Merenyi Z."/>
            <person name="Ke H.-M."/>
            <person name="Monk M."/>
            <person name="Kocsube S."/>
            <person name="Drula E."/>
            <person name="Lipzen A."/>
            <person name="Balint B."/>
            <person name="Henrissat B."/>
            <person name="Andreopoulos B."/>
            <person name="Martin F.M."/>
            <person name="Harder C.B."/>
            <person name="Rigling D."/>
            <person name="Ford K.L."/>
            <person name="Foster G.D."/>
            <person name="Pangilinan J."/>
            <person name="Papanicolaou A."/>
            <person name="Barry K."/>
            <person name="LaButti K."/>
            <person name="Viragh M."/>
            <person name="Koriabine M."/>
            <person name="Yan M."/>
            <person name="Riley R."/>
            <person name="Champramary S."/>
            <person name="Plett K.L."/>
            <person name="Tsai I.J."/>
            <person name="Slot J."/>
            <person name="Sipos G."/>
            <person name="Plett J."/>
            <person name="Nagy L.G."/>
            <person name="Grigoriev I.V."/>
        </authorList>
    </citation>
    <scope>NUCLEOTIDE SEQUENCE</scope>
    <source>
        <strain evidence="1">FPL87.14</strain>
    </source>
</reference>
<protein>
    <submittedName>
        <fullName evidence="1">Uncharacterized protein</fullName>
    </submittedName>
</protein>
<dbReference type="EMBL" id="JAUEPT010000011">
    <property type="protein sequence ID" value="KAK0447698.1"/>
    <property type="molecule type" value="Genomic_DNA"/>
</dbReference>
<evidence type="ECO:0000313" key="1">
    <source>
        <dbReference type="EMBL" id="KAK0447698.1"/>
    </source>
</evidence>
<proteinExistence type="predicted"/>
<name>A0AA39JRY3_9AGAR</name>
<evidence type="ECO:0000313" key="2">
    <source>
        <dbReference type="Proteomes" id="UP001175226"/>
    </source>
</evidence>
<keyword evidence="2" id="KW-1185">Reference proteome</keyword>
<dbReference type="Proteomes" id="UP001175226">
    <property type="component" value="Unassembled WGS sequence"/>
</dbReference>
<accession>A0AA39JRY3</accession>
<sequence length="541" mass="61254">MPAAIKLCHWTAQYFGYIRSPRSTLLDYDGGDADSEKVILHPVLITDIQKNAGFQVVTFETYNLKGFLGLCRKDHSLCFQPIPAFFLPKLYYSFTRRTCREPPGERIIGVLRPPWSYGSILGDPSIQDQIQIYHAQVYTSIPEVDTIVKPNHTLGPGHLSARWKICSRSSLMLQEFLHRRHHWHMPRGLVISDLAAGTRGVPPRMSARVQDLVYESFRVSLRVQSWSRTKTLLTEYWRDPGIESSRRGDPPPTAPLDVLVVRYFCGCGLATIRSVRVPTSFRGHHAIEGIATSANNPVFTEPPRWKATISMDNFRVPTSVLRFSHVLYGFIPVINLSSKVIPQLQVKSQSSVKLSTANVEAGLGLDRRFPALANNETTLQQTFDTPPIEETRIRIKKCEILRNRAIETYVMILTYADNLMVEANGAALKAYSEKNDQRAHAKMNDVPSARGMENRREEGVHVKADIALQSVTRLILKVSAPFGPRRHDVRRAEELQAKFSALKMIVDYRVLENHDEWKQDIRCQISACDCRFVDKDCGGGD</sequence>
<gene>
    <name evidence="1" type="ORF">EV421DRAFT_1733554</name>
</gene>
<organism evidence="1 2">
    <name type="scientific">Armillaria borealis</name>
    <dbReference type="NCBI Taxonomy" id="47425"/>
    <lineage>
        <taxon>Eukaryota</taxon>
        <taxon>Fungi</taxon>
        <taxon>Dikarya</taxon>
        <taxon>Basidiomycota</taxon>
        <taxon>Agaricomycotina</taxon>
        <taxon>Agaricomycetes</taxon>
        <taxon>Agaricomycetidae</taxon>
        <taxon>Agaricales</taxon>
        <taxon>Marasmiineae</taxon>
        <taxon>Physalacriaceae</taxon>
        <taxon>Armillaria</taxon>
    </lineage>
</organism>